<dbReference type="InterPro" id="IPR036415">
    <property type="entry name" value="Lamin_tail_dom_sf"/>
</dbReference>
<feature type="domain" description="LTD" evidence="2">
    <location>
        <begin position="1"/>
        <end position="93"/>
    </location>
</feature>
<feature type="transmembrane region" description="Helical" evidence="1">
    <location>
        <begin position="136"/>
        <end position="157"/>
    </location>
</feature>
<evidence type="ECO:0000259" key="2">
    <source>
        <dbReference type="PROSITE" id="PS51841"/>
    </source>
</evidence>
<keyword evidence="1" id="KW-0812">Transmembrane</keyword>
<dbReference type="AlphaFoldDB" id="A0A1G1Z8F3"/>
<evidence type="ECO:0000313" key="3">
    <source>
        <dbReference type="EMBL" id="OGY60908.1"/>
    </source>
</evidence>
<dbReference type="EMBL" id="MHJA01000021">
    <property type="protein sequence ID" value="OGY60908.1"/>
    <property type="molecule type" value="Genomic_DNA"/>
</dbReference>
<name>A0A1G1Z8F3_9BACT</name>
<keyword evidence="1" id="KW-0472">Membrane</keyword>
<evidence type="ECO:0000313" key="4">
    <source>
        <dbReference type="Proteomes" id="UP000176544"/>
    </source>
</evidence>
<dbReference type="Pfam" id="PF00932">
    <property type="entry name" value="LTD"/>
    <property type="match status" value="1"/>
</dbReference>
<proteinExistence type="predicted"/>
<evidence type="ECO:0000256" key="1">
    <source>
        <dbReference type="SAM" id="Phobius"/>
    </source>
</evidence>
<dbReference type="PROSITE" id="PS51841">
    <property type="entry name" value="LTD"/>
    <property type="match status" value="1"/>
</dbReference>
<dbReference type="SUPFAM" id="SSF74853">
    <property type="entry name" value="Lamin A/C globular tail domain"/>
    <property type="match status" value="1"/>
</dbReference>
<dbReference type="InterPro" id="IPR001322">
    <property type="entry name" value="Lamin_tail_dom"/>
</dbReference>
<organism evidence="3 4">
    <name type="scientific">Candidatus Colwellbacteria bacterium RIFCSPLOWO2_02_FULL_45_11</name>
    <dbReference type="NCBI Taxonomy" id="1797692"/>
    <lineage>
        <taxon>Bacteria</taxon>
        <taxon>Candidatus Colwelliibacteriota</taxon>
    </lineage>
</organism>
<gene>
    <name evidence="3" type="ORF">A3I33_02200</name>
</gene>
<sequence length="163" mass="17407">MVYFKEILPNPAGDDTSGEWIKLVNPGEEDINLSGWVIKDAGGKAYSLTTLAPKNTEIVLPRSLTGIALNNNGDTLYLLSASGETVDSISYTEASDDEIIIASRFVESTRKEKAETTTLEQLALGGDDKIVSEGSFSIVMVAIVIALAASILIGAILKRSEEK</sequence>
<reference evidence="3 4" key="1">
    <citation type="journal article" date="2016" name="Nat. Commun.">
        <title>Thousands of microbial genomes shed light on interconnected biogeochemical processes in an aquifer system.</title>
        <authorList>
            <person name="Anantharaman K."/>
            <person name="Brown C.T."/>
            <person name="Hug L.A."/>
            <person name="Sharon I."/>
            <person name="Castelle C.J."/>
            <person name="Probst A.J."/>
            <person name="Thomas B.C."/>
            <person name="Singh A."/>
            <person name="Wilkins M.J."/>
            <person name="Karaoz U."/>
            <person name="Brodie E.L."/>
            <person name="Williams K.H."/>
            <person name="Hubbard S.S."/>
            <person name="Banfield J.F."/>
        </authorList>
    </citation>
    <scope>NUCLEOTIDE SEQUENCE [LARGE SCALE GENOMIC DNA]</scope>
</reference>
<protein>
    <recommendedName>
        <fullName evidence="2">LTD domain-containing protein</fullName>
    </recommendedName>
</protein>
<keyword evidence="1" id="KW-1133">Transmembrane helix</keyword>
<dbReference type="Gene3D" id="2.60.40.1260">
    <property type="entry name" value="Lamin Tail domain"/>
    <property type="match status" value="1"/>
</dbReference>
<accession>A0A1G1Z8F3</accession>
<dbReference type="STRING" id="1797692.A3I33_02200"/>
<comment type="caution">
    <text evidence="3">The sequence shown here is derived from an EMBL/GenBank/DDBJ whole genome shotgun (WGS) entry which is preliminary data.</text>
</comment>
<dbReference type="Proteomes" id="UP000176544">
    <property type="component" value="Unassembled WGS sequence"/>
</dbReference>